<dbReference type="EMBL" id="JYLF01000001">
    <property type="protein sequence ID" value="KMN15199.1"/>
    <property type="molecule type" value="Genomic_DNA"/>
</dbReference>
<reference evidence="1 2" key="1">
    <citation type="submission" date="2015-02" db="EMBL/GenBank/DDBJ databases">
        <title>Pseudomonas helleri sp. nov. and Pseudomonas weihenstephanensis sp. nov., isolated from raw cows milk.</title>
        <authorList>
            <person name="von Neubeck M."/>
            <person name="Huptas C."/>
            <person name="Wenning M."/>
            <person name="Scherer S."/>
        </authorList>
    </citation>
    <scope>NUCLEOTIDE SEQUENCE [LARGE SCALE GENOMIC DNA]</scope>
    <source>
        <strain evidence="1 2">DSM 29166</strain>
    </source>
</reference>
<proteinExistence type="predicted"/>
<evidence type="ECO:0008006" key="3">
    <source>
        <dbReference type="Google" id="ProtNLM"/>
    </source>
</evidence>
<evidence type="ECO:0000313" key="1">
    <source>
        <dbReference type="EMBL" id="KMN15199.1"/>
    </source>
</evidence>
<dbReference type="OrthoDB" id="6193567at2"/>
<accession>A0A0J6ISU4</accession>
<gene>
    <name evidence="1" type="ORF">TU86_00015</name>
</gene>
<sequence length="155" mass="17365">MRWLFLLLVVLNIFYYVWRQQEAPPRVKEVASLALYKGSKQDIQLLKEVRPIAPGGEVVAPLSTCFHLTLPIDGASLSVIRQRLADTDVASELTVDGDAGAPNYLFKIGEQNDEKKPEVLLQNLANEFNDFKYEKKDCGGLQLPDSLHRMAPAPQ</sequence>
<dbReference type="STRING" id="1608994.TU86_00015"/>
<dbReference type="PATRIC" id="fig|1608994.3.peg.573"/>
<protein>
    <recommendedName>
        <fullName evidence="3">Sporulation domain-containing protein</fullName>
    </recommendedName>
</protein>
<comment type="caution">
    <text evidence="1">The sequence shown here is derived from an EMBL/GenBank/DDBJ whole genome shotgun (WGS) entry which is preliminary data.</text>
</comment>
<name>A0A0J6ISU4_9PSED</name>
<dbReference type="AlphaFoldDB" id="A0A0J6ISU4"/>
<dbReference type="Proteomes" id="UP000036325">
    <property type="component" value="Unassembled WGS sequence"/>
</dbReference>
<evidence type="ECO:0000313" key="2">
    <source>
        <dbReference type="Proteomes" id="UP000036325"/>
    </source>
</evidence>
<dbReference type="RefSeq" id="WP_048362302.1">
    <property type="nucleotide sequence ID" value="NZ_JYLF01000001.1"/>
</dbReference>
<organism evidence="1 2">
    <name type="scientific">Pseudomonas weihenstephanensis</name>
    <dbReference type="NCBI Taxonomy" id="1608994"/>
    <lineage>
        <taxon>Bacteria</taxon>
        <taxon>Pseudomonadati</taxon>
        <taxon>Pseudomonadota</taxon>
        <taxon>Gammaproteobacteria</taxon>
        <taxon>Pseudomonadales</taxon>
        <taxon>Pseudomonadaceae</taxon>
        <taxon>Pseudomonas</taxon>
    </lineage>
</organism>